<gene>
    <name evidence="1" type="ORF">VSR33_27490</name>
</gene>
<name>A0ABU9SIP7_9BURK</name>
<evidence type="ECO:0008006" key="3">
    <source>
        <dbReference type="Google" id="ProtNLM"/>
    </source>
</evidence>
<accession>A0ABU9SIP7</accession>
<dbReference type="Gene3D" id="3.40.1050.10">
    <property type="entry name" value="Carbonic anhydrase"/>
    <property type="match status" value="1"/>
</dbReference>
<keyword evidence="2" id="KW-1185">Reference proteome</keyword>
<protein>
    <recommendedName>
        <fullName evidence="3">Carbonic anhydrase</fullName>
    </recommendedName>
</protein>
<dbReference type="RefSeq" id="WP_406953504.1">
    <property type="nucleotide sequence ID" value="NZ_JAYMRW010000014.1"/>
</dbReference>
<proteinExistence type="predicted"/>
<dbReference type="Proteomes" id="UP001390669">
    <property type="component" value="Unassembled WGS sequence"/>
</dbReference>
<comment type="caution">
    <text evidence="1">The sequence shown here is derived from an EMBL/GenBank/DDBJ whole genome shotgun (WGS) entry which is preliminary data.</text>
</comment>
<organism evidence="1 2">
    <name type="scientific">Paraburkholderia guartelaensis</name>
    <dbReference type="NCBI Taxonomy" id="2546446"/>
    <lineage>
        <taxon>Bacteria</taxon>
        <taxon>Pseudomonadati</taxon>
        <taxon>Pseudomonadota</taxon>
        <taxon>Betaproteobacteria</taxon>
        <taxon>Burkholderiales</taxon>
        <taxon>Burkholderiaceae</taxon>
        <taxon>Paraburkholderia</taxon>
    </lineage>
</organism>
<evidence type="ECO:0000313" key="1">
    <source>
        <dbReference type="EMBL" id="MEM5451226.1"/>
    </source>
</evidence>
<dbReference type="SUPFAM" id="SSF53056">
    <property type="entry name" value="beta-carbonic anhydrase, cab"/>
    <property type="match status" value="1"/>
</dbReference>
<dbReference type="EMBL" id="JAYMRW010000014">
    <property type="protein sequence ID" value="MEM5451226.1"/>
    <property type="molecule type" value="Genomic_DNA"/>
</dbReference>
<reference evidence="1 2" key="1">
    <citation type="submission" date="2024-01" db="EMBL/GenBank/DDBJ databases">
        <title>The diversity of rhizobia nodulating Mimosa spp. in eleven states of Brazil covering several biomes is determined by host plant, location, and edaphic factors.</title>
        <authorList>
            <person name="Rouws L."/>
            <person name="Barauna A."/>
            <person name="Beukes C."/>
            <person name="De Faria S.M."/>
            <person name="Gross E."/>
            <person name="Dos Reis Junior F.B."/>
            <person name="Simon M."/>
            <person name="Maluk M."/>
            <person name="Odee D.W."/>
            <person name="Kenicer G."/>
            <person name="Young J.P.W."/>
            <person name="Reis V.M."/>
            <person name="Zilli J."/>
            <person name="James E.K."/>
        </authorList>
    </citation>
    <scope>NUCLEOTIDE SEQUENCE [LARGE SCALE GENOMIC DNA]</scope>
    <source>
        <strain evidence="1 2">JPY164</strain>
    </source>
</reference>
<dbReference type="InterPro" id="IPR036874">
    <property type="entry name" value="Carbonic_anhydrase_sf"/>
</dbReference>
<evidence type="ECO:0000313" key="2">
    <source>
        <dbReference type="Proteomes" id="UP001390669"/>
    </source>
</evidence>
<sequence>MIRRIIFLVGYTLRLTIFTFLSRWPGRHKRGDGVAGTPFTAGDIQAAALSESQRNALTPDEIIEMMKAGDERFRTGKMKKQDFLAQKRASASGQYPAAIVLSCIDSRAPAEIILDMGIAVARSNIQGAIAAIRRGSPILSDLENKGNAKMVGSLRP</sequence>